<dbReference type="InterPro" id="IPR050271">
    <property type="entry name" value="UDP-glycosyltransferase"/>
</dbReference>
<reference evidence="6 7" key="2">
    <citation type="submission" date="2018-11" db="EMBL/GenBank/DDBJ databases">
        <authorList>
            <consortium name="Pathogen Informatics"/>
        </authorList>
    </citation>
    <scope>NUCLEOTIDE SEQUENCE [LARGE SCALE GENOMIC DNA]</scope>
</reference>
<evidence type="ECO:0000313" key="7">
    <source>
        <dbReference type="Proteomes" id="UP000271162"/>
    </source>
</evidence>
<proteinExistence type="inferred from homology"/>
<reference evidence="8" key="1">
    <citation type="submission" date="2017-02" db="UniProtKB">
        <authorList>
            <consortium name="WormBaseParasite"/>
        </authorList>
    </citation>
    <scope>IDENTIFICATION</scope>
</reference>
<evidence type="ECO:0000256" key="2">
    <source>
        <dbReference type="ARBA" id="ARBA00012544"/>
    </source>
</evidence>
<organism evidence="8">
    <name type="scientific">Nippostrongylus brasiliensis</name>
    <name type="common">Rat hookworm</name>
    <dbReference type="NCBI Taxonomy" id="27835"/>
    <lineage>
        <taxon>Eukaryota</taxon>
        <taxon>Metazoa</taxon>
        <taxon>Ecdysozoa</taxon>
        <taxon>Nematoda</taxon>
        <taxon>Chromadorea</taxon>
        <taxon>Rhabditida</taxon>
        <taxon>Rhabditina</taxon>
        <taxon>Rhabditomorpha</taxon>
        <taxon>Strongyloidea</taxon>
        <taxon>Heligmosomidae</taxon>
        <taxon>Nippostrongylus</taxon>
    </lineage>
</organism>
<gene>
    <name evidence="6" type="ORF">NBR_LOCUS10884</name>
</gene>
<dbReference type="AlphaFoldDB" id="A0A0N4Y4P2"/>
<dbReference type="SUPFAM" id="SSF53756">
    <property type="entry name" value="UDP-Glycosyltransferase/glycogen phosphorylase"/>
    <property type="match status" value="1"/>
</dbReference>
<evidence type="ECO:0000256" key="1">
    <source>
        <dbReference type="ARBA" id="ARBA00009995"/>
    </source>
</evidence>
<protein>
    <recommendedName>
        <fullName evidence="2">glucuronosyltransferase</fullName>
        <ecNumber evidence="2">2.4.1.17</ecNumber>
    </recommendedName>
</protein>
<evidence type="ECO:0000313" key="8">
    <source>
        <dbReference type="WBParaSite" id="NBR_0001088301-mRNA-1"/>
    </source>
</evidence>
<dbReference type="Proteomes" id="UP000271162">
    <property type="component" value="Unassembled WGS sequence"/>
</dbReference>
<comment type="similarity">
    <text evidence="1">Belongs to the UDP-glycosyltransferase family.</text>
</comment>
<dbReference type="OMA" id="YMGRIAD"/>
<dbReference type="EMBL" id="UYSL01020407">
    <property type="protein sequence ID" value="VDL74473.1"/>
    <property type="molecule type" value="Genomic_DNA"/>
</dbReference>
<feature type="chain" id="PRO_5043125216" description="glucuronosyltransferase" evidence="5">
    <location>
        <begin position="18"/>
        <end position="162"/>
    </location>
</feature>
<keyword evidence="3" id="KW-0328">Glycosyltransferase</keyword>
<evidence type="ECO:0000313" key="6">
    <source>
        <dbReference type="EMBL" id="VDL74473.1"/>
    </source>
</evidence>
<keyword evidence="4" id="KW-0808">Transferase</keyword>
<name>A0A0N4Y4P2_NIPBR</name>
<sequence length="162" mass="17941">MRLLSILLLHILATINAYKILIYSAPLGYSHTTFMGRIADILQDAGHDVMLFALPEKLREELQPGMLEVWEASSISEQLRLLTTHTVSQLRTCDLLLGDNRTMQLLADEHFDAGITEVLGTCGYGIFDKVGIDHIISTTALGILDTMGDLYDLPRLPSITPC</sequence>
<dbReference type="GO" id="GO:0015020">
    <property type="term" value="F:glucuronosyltransferase activity"/>
    <property type="evidence" value="ECO:0007669"/>
    <property type="project" value="UniProtKB-EC"/>
</dbReference>
<accession>A0A0N4Y4P2</accession>
<dbReference type="EC" id="2.4.1.17" evidence="2"/>
<evidence type="ECO:0000256" key="4">
    <source>
        <dbReference type="ARBA" id="ARBA00022679"/>
    </source>
</evidence>
<dbReference type="PANTHER" id="PTHR48043">
    <property type="entry name" value="EG:EG0003.4 PROTEIN-RELATED"/>
    <property type="match status" value="1"/>
</dbReference>
<keyword evidence="5" id="KW-0732">Signal</keyword>
<keyword evidence="7" id="KW-1185">Reference proteome</keyword>
<dbReference type="PANTHER" id="PTHR48043:SF98">
    <property type="entry name" value="UDP-GLUCURONOSYLTRANSFERASE-RELATED"/>
    <property type="match status" value="1"/>
</dbReference>
<dbReference type="STRING" id="27835.A0A0N4Y4P2"/>
<feature type="signal peptide" evidence="5">
    <location>
        <begin position="1"/>
        <end position="17"/>
    </location>
</feature>
<evidence type="ECO:0000256" key="3">
    <source>
        <dbReference type="ARBA" id="ARBA00022676"/>
    </source>
</evidence>
<dbReference type="WBParaSite" id="NBR_0001088301-mRNA-1">
    <property type="protein sequence ID" value="NBR_0001088301-mRNA-1"/>
    <property type="gene ID" value="NBR_0001088301"/>
</dbReference>
<evidence type="ECO:0000256" key="5">
    <source>
        <dbReference type="SAM" id="SignalP"/>
    </source>
</evidence>